<dbReference type="Pfam" id="PF03663">
    <property type="entry name" value="Glyco_hydro_76"/>
    <property type="match status" value="1"/>
</dbReference>
<evidence type="ECO:0000313" key="3">
    <source>
        <dbReference type="EMBL" id="KAJ8992395.1"/>
    </source>
</evidence>
<feature type="region of interest" description="Disordered" evidence="1">
    <location>
        <begin position="502"/>
        <end position="534"/>
    </location>
</feature>
<dbReference type="InterPro" id="IPR053169">
    <property type="entry name" value="MUG_Protein"/>
</dbReference>
<protein>
    <recommendedName>
        <fullName evidence="5">Glycosyl hydrolase</fullName>
    </recommendedName>
</protein>
<sequence length="562" mass="62730">MRLFTLFQLALTWAGLSAAGTVERPGYESHIYNAPKAANQQGLLADAGEGDAAGTWRSNLPTVLRETLSALEVMQDTYFDIFTGTWPAAIDWTAAVIGTHVSATLASIVASLDAASLSTCSDMLTWQNIIDRYFAHTSAFYFGENAFSLRNQAYDDMLWVVLGWLENLKFAEMYSLKHWDFLESGRGASMGDGWHGLQIIPMAAHRARIFYDLASAGWDESLCGGGMNWNPYLTPYKNAITNELFAAASIGMYLYFPGDNNTSPYMAQDSSRPVQPHDPLFLQNAVRSYKWLMQSHMRDPASGLYQDGFHITGWRRYPNGTINPGTGRCDELNSMVYTYNQGVILSASRGLWLATGAQSYLDDGHKLVQDVMRATGWPNTDASWRGLGRGGVMEEVCDHGGYCSQNGQTFKGIFFHHLSEFCRPLWPQEEAFLSTERGVDSDREVFEYHLSRCAAYDKWVTHNADAAVATKDSNGRFGMWWTFGNADNDTMREVLETTTVPSGAVDHLNPKPDNWPGRSVKPNDCNDRGRGRTVETQSGGLAVLRARWNWEVHLRPISDRNA</sequence>
<dbReference type="InterPro" id="IPR008928">
    <property type="entry name" value="6-hairpin_glycosidase_sf"/>
</dbReference>
<evidence type="ECO:0000256" key="2">
    <source>
        <dbReference type="SAM" id="SignalP"/>
    </source>
</evidence>
<dbReference type="Gene3D" id="1.50.10.20">
    <property type="match status" value="1"/>
</dbReference>
<keyword evidence="2" id="KW-0732">Signal</keyword>
<dbReference type="GO" id="GO:0005975">
    <property type="term" value="P:carbohydrate metabolic process"/>
    <property type="evidence" value="ECO:0007669"/>
    <property type="project" value="InterPro"/>
</dbReference>
<dbReference type="Proteomes" id="UP001161757">
    <property type="component" value="Unassembled WGS sequence"/>
</dbReference>
<reference evidence="3" key="1">
    <citation type="submission" date="2023-01" db="EMBL/GenBank/DDBJ databases">
        <title>Exophiala dermititidis isolated from Cystic Fibrosis Patient.</title>
        <authorList>
            <person name="Kurbessoian T."/>
            <person name="Crocker A."/>
            <person name="Murante D."/>
            <person name="Hogan D.A."/>
            <person name="Stajich J.E."/>
        </authorList>
    </citation>
    <scope>NUCLEOTIDE SEQUENCE</scope>
    <source>
        <strain evidence="3">Ex8</strain>
    </source>
</reference>
<dbReference type="PANTHER" id="PTHR47791">
    <property type="entry name" value="MEIOTICALLY UP-REGULATED GENE 191 PROTEIN"/>
    <property type="match status" value="1"/>
</dbReference>
<organism evidence="3 4">
    <name type="scientific">Exophiala dermatitidis</name>
    <name type="common">Black yeast-like fungus</name>
    <name type="synonym">Wangiella dermatitidis</name>
    <dbReference type="NCBI Taxonomy" id="5970"/>
    <lineage>
        <taxon>Eukaryota</taxon>
        <taxon>Fungi</taxon>
        <taxon>Dikarya</taxon>
        <taxon>Ascomycota</taxon>
        <taxon>Pezizomycotina</taxon>
        <taxon>Eurotiomycetes</taxon>
        <taxon>Chaetothyriomycetidae</taxon>
        <taxon>Chaetothyriales</taxon>
        <taxon>Herpotrichiellaceae</taxon>
        <taxon>Exophiala</taxon>
    </lineage>
</organism>
<gene>
    <name evidence="3" type="ORF">HRR80_003499</name>
</gene>
<feature type="signal peptide" evidence="2">
    <location>
        <begin position="1"/>
        <end position="19"/>
    </location>
</feature>
<proteinExistence type="predicted"/>
<feature type="chain" id="PRO_5042838813" description="Glycosyl hydrolase" evidence="2">
    <location>
        <begin position="20"/>
        <end position="562"/>
    </location>
</feature>
<dbReference type="PANTHER" id="PTHR47791:SF2">
    <property type="entry name" value="ENDO MANNANASE, GH76 FAMILY (EUROFUNG)"/>
    <property type="match status" value="1"/>
</dbReference>
<dbReference type="InterPro" id="IPR005198">
    <property type="entry name" value="Glyco_hydro_76"/>
</dbReference>
<feature type="compositionally biased region" description="Basic and acidic residues" evidence="1">
    <location>
        <begin position="524"/>
        <end position="533"/>
    </location>
</feature>
<comment type="caution">
    <text evidence="3">The sequence shown here is derived from an EMBL/GenBank/DDBJ whole genome shotgun (WGS) entry which is preliminary data.</text>
</comment>
<name>A0AAN6EYQ0_EXODE</name>
<accession>A0AAN6EYQ0</accession>
<dbReference type="AlphaFoldDB" id="A0AAN6EYQ0"/>
<evidence type="ECO:0008006" key="5">
    <source>
        <dbReference type="Google" id="ProtNLM"/>
    </source>
</evidence>
<evidence type="ECO:0000313" key="4">
    <source>
        <dbReference type="Proteomes" id="UP001161757"/>
    </source>
</evidence>
<dbReference type="SUPFAM" id="SSF48208">
    <property type="entry name" value="Six-hairpin glycosidases"/>
    <property type="match status" value="1"/>
</dbReference>
<dbReference type="EMBL" id="JAJGCB010000005">
    <property type="protein sequence ID" value="KAJ8992395.1"/>
    <property type="molecule type" value="Genomic_DNA"/>
</dbReference>
<evidence type="ECO:0000256" key="1">
    <source>
        <dbReference type="SAM" id="MobiDB-lite"/>
    </source>
</evidence>